<gene>
    <name evidence="2" type="ORF">GDO86_007931</name>
</gene>
<feature type="region of interest" description="Disordered" evidence="1">
    <location>
        <begin position="204"/>
        <end position="223"/>
    </location>
</feature>
<dbReference type="PANTHER" id="PTHR34533:SF3">
    <property type="entry name" value="BICD FAMILY-LIKE CARGO ADAPTER 2"/>
    <property type="match status" value="1"/>
</dbReference>
<dbReference type="PANTHER" id="PTHR34533">
    <property type="entry name" value="TRANSMEMBRANE PROTEIN CCDC163"/>
    <property type="match status" value="1"/>
</dbReference>
<accession>A0A8T2J2Y0</accession>
<dbReference type="EMBL" id="JAACNH010000007">
    <property type="protein sequence ID" value="KAG8437031.1"/>
    <property type="molecule type" value="Genomic_DNA"/>
</dbReference>
<feature type="region of interest" description="Disordered" evidence="1">
    <location>
        <begin position="140"/>
        <end position="199"/>
    </location>
</feature>
<dbReference type="Proteomes" id="UP000812440">
    <property type="component" value="Chromosome 4"/>
</dbReference>
<name>A0A8T2J2Y0_9PIPI</name>
<dbReference type="InterPro" id="IPR039284">
    <property type="entry name" value="CCDC159/163"/>
</dbReference>
<comment type="caution">
    <text evidence="2">The sequence shown here is derived from an EMBL/GenBank/DDBJ whole genome shotgun (WGS) entry which is preliminary data.</text>
</comment>
<evidence type="ECO:0000256" key="1">
    <source>
        <dbReference type="SAM" id="MobiDB-lite"/>
    </source>
</evidence>
<feature type="compositionally biased region" description="Low complexity" evidence="1">
    <location>
        <begin position="151"/>
        <end position="165"/>
    </location>
</feature>
<dbReference type="AlphaFoldDB" id="A0A8T2J2Y0"/>
<proteinExistence type="predicted"/>
<keyword evidence="3" id="KW-1185">Reference proteome</keyword>
<protein>
    <submittedName>
        <fullName evidence="2">Uncharacterized protein</fullName>
    </submittedName>
</protein>
<organism evidence="2 3">
    <name type="scientific">Hymenochirus boettgeri</name>
    <name type="common">Congo dwarf clawed frog</name>
    <dbReference type="NCBI Taxonomy" id="247094"/>
    <lineage>
        <taxon>Eukaryota</taxon>
        <taxon>Metazoa</taxon>
        <taxon>Chordata</taxon>
        <taxon>Craniata</taxon>
        <taxon>Vertebrata</taxon>
        <taxon>Euteleostomi</taxon>
        <taxon>Amphibia</taxon>
        <taxon>Batrachia</taxon>
        <taxon>Anura</taxon>
        <taxon>Pipoidea</taxon>
        <taxon>Pipidae</taxon>
        <taxon>Pipinae</taxon>
        <taxon>Hymenochirus</taxon>
    </lineage>
</organism>
<feature type="compositionally biased region" description="Polar residues" evidence="1">
    <location>
        <begin position="169"/>
        <end position="179"/>
    </location>
</feature>
<evidence type="ECO:0000313" key="2">
    <source>
        <dbReference type="EMBL" id="KAG8437031.1"/>
    </source>
</evidence>
<sequence>MRDSIVQDPCQGRHSTAYILQEVTENKRLLWKEYESLRRDVDFLHEKLRRQEDDMLRQLSMCQEVKRSQDRNAKMLEGILSNQQSHSLERTRTMSDTLGLQRDLLQIRAEIVDLKENIRILERNLNVAVSIPKDEDEQVKPLAQRKKTTELASSSDTASQLSLSDISSEDTSYSLNDTAPSKGLRATTEHSSQGKKTRTILDDFSDDLDEVCGSPPELNFSDL</sequence>
<dbReference type="OrthoDB" id="9904351at2759"/>
<reference evidence="2" key="1">
    <citation type="thesis" date="2020" institute="ProQuest LLC" country="789 East Eisenhower Parkway, Ann Arbor, MI, USA">
        <title>Comparative Genomics and Chromosome Evolution.</title>
        <authorList>
            <person name="Mudd A.B."/>
        </authorList>
    </citation>
    <scope>NUCLEOTIDE SEQUENCE</scope>
    <source>
        <strain evidence="2">Female2</strain>
        <tissue evidence="2">Blood</tissue>
    </source>
</reference>
<evidence type="ECO:0000313" key="3">
    <source>
        <dbReference type="Proteomes" id="UP000812440"/>
    </source>
</evidence>